<gene>
    <name evidence="2" type="ORF">E4U43_007847</name>
</gene>
<evidence type="ECO:0000313" key="3">
    <source>
        <dbReference type="Proteomes" id="UP000748025"/>
    </source>
</evidence>
<accession>A0A9P7T1B5</accession>
<organism evidence="2 3">
    <name type="scientific">Claviceps pusilla</name>
    <dbReference type="NCBI Taxonomy" id="123648"/>
    <lineage>
        <taxon>Eukaryota</taxon>
        <taxon>Fungi</taxon>
        <taxon>Dikarya</taxon>
        <taxon>Ascomycota</taxon>
        <taxon>Pezizomycotina</taxon>
        <taxon>Sordariomycetes</taxon>
        <taxon>Hypocreomycetidae</taxon>
        <taxon>Hypocreales</taxon>
        <taxon>Clavicipitaceae</taxon>
        <taxon>Claviceps</taxon>
    </lineage>
</organism>
<feature type="region of interest" description="Disordered" evidence="1">
    <location>
        <begin position="1"/>
        <end position="53"/>
    </location>
</feature>
<keyword evidence="3" id="KW-1185">Reference proteome</keyword>
<proteinExistence type="predicted"/>
<reference evidence="2" key="1">
    <citation type="journal article" date="2020" name="bioRxiv">
        <title>Whole genome comparisons of ergot fungi reveals the divergence and evolution of species within the genus Claviceps are the result of varying mechanisms driving genome evolution and host range expansion.</title>
        <authorList>
            <person name="Wyka S.A."/>
            <person name="Mondo S.J."/>
            <person name="Liu M."/>
            <person name="Dettman J."/>
            <person name="Nalam V."/>
            <person name="Broders K.D."/>
        </authorList>
    </citation>
    <scope>NUCLEOTIDE SEQUENCE</scope>
    <source>
        <strain evidence="2">CCC 602</strain>
    </source>
</reference>
<feature type="compositionally biased region" description="Polar residues" evidence="1">
    <location>
        <begin position="1"/>
        <end position="26"/>
    </location>
</feature>
<name>A0A9P7T1B5_9HYPO</name>
<feature type="compositionally biased region" description="Low complexity" evidence="1">
    <location>
        <begin position="41"/>
        <end position="53"/>
    </location>
</feature>
<protein>
    <submittedName>
        <fullName evidence="2">Uncharacterized protein</fullName>
    </submittedName>
</protein>
<sequence>MHDPSSGRTSHGINQPIQCGGTTETILTHGAGLSSEEKVRSNVPSSSSPSRPRCLGHAFIAAAWWVESENGERVKRIA</sequence>
<dbReference type="AlphaFoldDB" id="A0A9P7T1B5"/>
<dbReference type="Proteomes" id="UP000748025">
    <property type="component" value="Unassembled WGS sequence"/>
</dbReference>
<evidence type="ECO:0000256" key="1">
    <source>
        <dbReference type="SAM" id="MobiDB-lite"/>
    </source>
</evidence>
<comment type="caution">
    <text evidence="2">The sequence shown here is derived from an EMBL/GenBank/DDBJ whole genome shotgun (WGS) entry which is preliminary data.</text>
</comment>
<evidence type="ECO:0000313" key="2">
    <source>
        <dbReference type="EMBL" id="KAG6012325.1"/>
    </source>
</evidence>
<dbReference type="EMBL" id="SRPW01000758">
    <property type="protein sequence ID" value="KAG6012325.1"/>
    <property type="molecule type" value="Genomic_DNA"/>
</dbReference>